<dbReference type="SUPFAM" id="SSF56300">
    <property type="entry name" value="Metallo-dependent phosphatases"/>
    <property type="match status" value="1"/>
</dbReference>
<proteinExistence type="predicted"/>
<dbReference type="InterPro" id="IPR004843">
    <property type="entry name" value="Calcineurin-like_PHP"/>
</dbReference>
<gene>
    <name evidence="2" type="ORF">G5B17_02115</name>
</gene>
<protein>
    <recommendedName>
        <fullName evidence="1">Calcineurin-like phosphoesterase domain-containing protein</fullName>
    </recommendedName>
</protein>
<dbReference type="EMBL" id="JAAITS010000004">
    <property type="protein sequence ID" value="NSG84256.1"/>
    <property type="molecule type" value="Genomic_DNA"/>
</dbReference>
<keyword evidence="3" id="KW-1185">Reference proteome</keyword>
<evidence type="ECO:0000313" key="3">
    <source>
        <dbReference type="Proteomes" id="UP001644719"/>
    </source>
</evidence>
<comment type="caution">
    <text evidence="2">The sequence shown here is derived from an EMBL/GenBank/DDBJ whole genome shotgun (WGS) entry which is preliminary data.</text>
</comment>
<dbReference type="InterPro" id="IPR029052">
    <property type="entry name" value="Metallo-depent_PP-like"/>
</dbReference>
<organism evidence="2 3">
    <name type="scientific">Blautia faecis</name>
    <dbReference type="NCBI Taxonomy" id="871665"/>
    <lineage>
        <taxon>Bacteria</taxon>
        <taxon>Bacillati</taxon>
        <taxon>Bacillota</taxon>
        <taxon>Clostridia</taxon>
        <taxon>Lachnospirales</taxon>
        <taxon>Lachnospiraceae</taxon>
        <taxon>Blautia</taxon>
    </lineage>
</organism>
<dbReference type="Gene3D" id="3.60.21.10">
    <property type="match status" value="1"/>
</dbReference>
<evidence type="ECO:0000259" key="1">
    <source>
        <dbReference type="Pfam" id="PF00149"/>
    </source>
</evidence>
<dbReference type="Pfam" id="PF00149">
    <property type="entry name" value="Metallophos"/>
    <property type="match status" value="1"/>
</dbReference>
<feature type="domain" description="Calcineurin-like phosphoesterase" evidence="1">
    <location>
        <begin position="212"/>
        <end position="401"/>
    </location>
</feature>
<reference evidence="2 3" key="1">
    <citation type="journal article" date="2020" name="Cell Host Microbe">
        <title>Functional and Genomic Variation between Human-Derived Isolates of Lachnospiraceae Reveals Inter- and Intra-Species Diversity.</title>
        <authorList>
            <person name="Sorbara M.T."/>
            <person name="Littmann E.R."/>
            <person name="Fontana E."/>
            <person name="Moody T.U."/>
            <person name="Kohout C.E."/>
            <person name="Gjonbalaj M."/>
            <person name="Eaton V."/>
            <person name="Seok R."/>
            <person name="Leiner I.M."/>
            <person name="Pamer E.G."/>
        </authorList>
    </citation>
    <scope>NUCLEOTIDE SEQUENCE [LARGE SCALE GENOMIC DNA]</scope>
    <source>
        <strain evidence="2 3">MSK.17.74</strain>
    </source>
</reference>
<dbReference type="Proteomes" id="UP001644719">
    <property type="component" value="Unassembled WGS sequence"/>
</dbReference>
<evidence type="ECO:0000313" key="2">
    <source>
        <dbReference type="EMBL" id="NSG84256.1"/>
    </source>
</evidence>
<sequence length="458" mass="53161">MDFEKRISDYGMTPEQYEASFAEITAKVQGNSDKDWTEIIDQYSIPLSRNTLRNACSNVYGSVFVKEYFDEKRRKEMEVNSEPITDEPAPLSLPRYKEQTDVNKDGSFTSDRLIEINEENLKNPEFLLNAHGYDPLEWELVSARNSIWNQGGKSGVKNLYASKINVKPRTEISITLNKIEEFFNRLDRNYSKPKILKNNFYLDGDKLLLVDIADLHMNLQATLFSTNNEYNCEIAEKLFFYVIEDILSRTEKYNFKEIIFCIGGDMLNGDNLSGTTTKGTPQNSDIHYYDAYEKLCSMVIKAIDILKERCKVSVIYVMGNHDELTGFKLAKYVDAWFRDDNNVEVDYQPLPRKYKVFGKTLFCFAHDGDIKKLPMLIADEAREFWSKVDTTEVFLQHLHTEQILLEDNNIRIQRLPTISAKSKWSNDKGYSSKRQCKSFIFDFNNGLTDILYTTIKNV</sequence>
<accession>A0ABX2H266</accession>
<dbReference type="RefSeq" id="WP_173769245.1">
    <property type="nucleotide sequence ID" value="NZ_JAAITS010000004.1"/>
</dbReference>
<name>A0ABX2H266_9FIRM</name>